<evidence type="ECO:0000256" key="9">
    <source>
        <dbReference type="PROSITE-ProRule" id="PRU10141"/>
    </source>
</evidence>
<reference evidence="10" key="1">
    <citation type="submission" date="2023-10" db="EMBL/GenBank/DDBJ databases">
        <authorList>
            <person name="Chen Y."/>
            <person name="Shah S."/>
            <person name="Dougan E. K."/>
            <person name="Thang M."/>
            <person name="Chan C."/>
        </authorList>
    </citation>
    <scope>NUCLEOTIDE SEQUENCE [LARGE SCALE GENOMIC DNA]</scope>
</reference>
<dbReference type="InterPro" id="IPR017441">
    <property type="entry name" value="Protein_kinase_ATP_BS"/>
</dbReference>
<keyword evidence="6 9" id="KW-0067">ATP-binding</keyword>
<keyword evidence="2" id="KW-0723">Serine/threonine-protein kinase</keyword>
<evidence type="ECO:0000256" key="8">
    <source>
        <dbReference type="ARBA" id="ARBA00048679"/>
    </source>
</evidence>
<dbReference type="EC" id="2.7.11.1" evidence="1"/>
<keyword evidence="3" id="KW-0808">Transferase</keyword>
<sequence length="249" mass="27165">MPYQLYSGRYRVLSKLGAGAFSTVWLCADERDQREDGPDLVAMKVCKSKKSVTEQAEDEVLLLERLESGGASPSHVTQMRGHFWHSGPNGRLASLAPSWGAFATADKAKHLGLHVGPDRADESWRAAVVKCLETATIWSRLGLGWLPSIEELRDLASAAVAARARVALREDVQAGGLQVGPHFPVRQAPDMARLRLRATSGGAGGEAWQAKWFARAAIRRHPQAYVGALVPLLAEGVAPRWRREVECRG</sequence>
<evidence type="ECO:0000256" key="5">
    <source>
        <dbReference type="ARBA" id="ARBA00022777"/>
    </source>
</evidence>
<dbReference type="PANTHER" id="PTHR47634:SF9">
    <property type="entry name" value="PROTEIN KINASE DOMAIN-CONTAINING PROTEIN-RELATED"/>
    <property type="match status" value="1"/>
</dbReference>
<dbReference type="PROSITE" id="PS00107">
    <property type="entry name" value="PROTEIN_KINASE_ATP"/>
    <property type="match status" value="1"/>
</dbReference>
<feature type="binding site" evidence="9">
    <location>
        <position position="44"/>
    </location>
    <ligand>
        <name>ATP</name>
        <dbReference type="ChEBI" id="CHEBI:30616"/>
    </ligand>
</feature>
<comment type="caution">
    <text evidence="10">The sequence shown here is derived from an EMBL/GenBank/DDBJ whole genome shotgun (WGS) entry which is preliminary data.</text>
</comment>
<evidence type="ECO:0000256" key="4">
    <source>
        <dbReference type="ARBA" id="ARBA00022741"/>
    </source>
</evidence>
<organism evidence="10 11">
    <name type="scientific">Prorocentrum cordatum</name>
    <dbReference type="NCBI Taxonomy" id="2364126"/>
    <lineage>
        <taxon>Eukaryota</taxon>
        <taxon>Sar</taxon>
        <taxon>Alveolata</taxon>
        <taxon>Dinophyceae</taxon>
        <taxon>Prorocentrales</taxon>
        <taxon>Prorocentraceae</taxon>
        <taxon>Prorocentrum</taxon>
    </lineage>
</organism>
<comment type="catalytic activity">
    <reaction evidence="7">
        <text>L-threonyl-[protein] + ATP = O-phospho-L-threonyl-[protein] + ADP + H(+)</text>
        <dbReference type="Rhea" id="RHEA:46608"/>
        <dbReference type="Rhea" id="RHEA-COMP:11060"/>
        <dbReference type="Rhea" id="RHEA-COMP:11605"/>
        <dbReference type="ChEBI" id="CHEBI:15378"/>
        <dbReference type="ChEBI" id="CHEBI:30013"/>
        <dbReference type="ChEBI" id="CHEBI:30616"/>
        <dbReference type="ChEBI" id="CHEBI:61977"/>
        <dbReference type="ChEBI" id="CHEBI:456216"/>
        <dbReference type="EC" id="2.7.11.1"/>
    </reaction>
</comment>
<evidence type="ECO:0000313" key="10">
    <source>
        <dbReference type="EMBL" id="CAK0810526.1"/>
    </source>
</evidence>
<evidence type="ECO:0000256" key="1">
    <source>
        <dbReference type="ARBA" id="ARBA00012513"/>
    </source>
</evidence>
<evidence type="ECO:0000256" key="3">
    <source>
        <dbReference type="ARBA" id="ARBA00022679"/>
    </source>
</evidence>
<dbReference type="InterPro" id="IPR051334">
    <property type="entry name" value="SRPK"/>
</dbReference>
<keyword evidence="4 9" id="KW-0547">Nucleotide-binding</keyword>
<name>A0ABN9R2Y0_9DINO</name>
<dbReference type="SUPFAM" id="SSF56112">
    <property type="entry name" value="Protein kinase-like (PK-like)"/>
    <property type="match status" value="1"/>
</dbReference>
<evidence type="ECO:0000313" key="11">
    <source>
        <dbReference type="Proteomes" id="UP001189429"/>
    </source>
</evidence>
<dbReference type="InterPro" id="IPR011009">
    <property type="entry name" value="Kinase-like_dom_sf"/>
</dbReference>
<evidence type="ECO:0000256" key="7">
    <source>
        <dbReference type="ARBA" id="ARBA00047899"/>
    </source>
</evidence>
<comment type="catalytic activity">
    <reaction evidence="8">
        <text>L-seryl-[protein] + ATP = O-phospho-L-seryl-[protein] + ADP + H(+)</text>
        <dbReference type="Rhea" id="RHEA:17989"/>
        <dbReference type="Rhea" id="RHEA-COMP:9863"/>
        <dbReference type="Rhea" id="RHEA-COMP:11604"/>
        <dbReference type="ChEBI" id="CHEBI:15378"/>
        <dbReference type="ChEBI" id="CHEBI:29999"/>
        <dbReference type="ChEBI" id="CHEBI:30616"/>
        <dbReference type="ChEBI" id="CHEBI:83421"/>
        <dbReference type="ChEBI" id="CHEBI:456216"/>
        <dbReference type="EC" id="2.7.11.1"/>
    </reaction>
</comment>
<keyword evidence="5" id="KW-0418">Kinase</keyword>
<evidence type="ECO:0000256" key="2">
    <source>
        <dbReference type="ARBA" id="ARBA00022527"/>
    </source>
</evidence>
<evidence type="ECO:0000256" key="6">
    <source>
        <dbReference type="ARBA" id="ARBA00022840"/>
    </source>
</evidence>
<dbReference type="Proteomes" id="UP001189429">
    <property type="component" value="Unassembled WGS sequence"/>
</dbReference>
<protein>
    <recommendedName>
        <fullName evidence="1">non-specific serine/threonine protein kinase</fullName>
        <ecNumber evidence="1">2.7.11.1</ecNumber>
    </recommendedName>
</protein>
<keyword evidence="11" id="KW-1185">Reference proteome</keyword>
<gene>
    <name evidence="10" type="ORF">PCOR1329_LOCUS15472</name>
</gene>
<proteinExistence type="predicted"/>
<dbReference type="Gene3D" id="3.30.200.20">
    <property type="entry name" value="Phosphorylase Kinase, domain 1"/>
    <property type="match status" value="1"/>
</dbReference>
<dbReference type="EMBL" id="CAUYUJ010004681">
    <property type="protein sequence ID" value="CAK0810526.1"/>
    <property type="molecule type" value="Genomic_DNA"/>
</dbReference>
<dbReference type="PANTHER" id="PTHR47634">
    <property type="entry name" value="PROTEIN KINASE DOMAIN-CONTAINING PROTEIN-RELATED"/>
    <property type="match status" value="1"/>
</dbReference>
<accession>A0ABN9R2Y0</accession>